<evidence type="ECO:0000259" key="2">
    <source>
        <dbReference type="Pfam" id="PF02470"/>
    </source>
</evidence>
<feature type="domain" description="Mce/MlaD" evidence="2">
    <location>
        <begin position="36"/>
        <end position="115"/>
    </location>
</feature>
<comment type="caution">
    <text evidence="3">The sequence shown here is derived from an EMBL/GenBank/DDBJ whole genome shotgun (WGS) entry which is preliminary data.</text>
</comment>
<dbReference type="InterPro" id="IPR003399">
    <property type="entry name" value="Mce/MlaD"/>
</dbReference>
<keyword evidence="1" id="KW-1133">Transmembrane helix</keyword>
<dbReference type="InterPro" id="IPR052336">
    <property type="entry name" value="MlaD_Phospholipid_Transporter"/>
</dbReference>
<proteinExistence type="predicted"/>
<evidence type="ECO:0000256" key="1">
    <source>
        <dbReference type="SAM" id="Phobius"/>
    </source>
</evidence>
<gene>
    <name evidence="3" type="ORF">B6D57_00995</name>
</gene>
<dbReference type="AlphaFoldDB" id="A0A1W9S2L3"/>
<feature type="transmembrane region" description="Helical" evidence="1">
    <location>
        <begin position="12"/>
        <end position="32"/>
    </location>
</feature>
<name>A0A1W9S2L3_9BACT</name>
<dbReference type="Pfam" id="PF02470">
    <property type="entry name" value="MlaD"/>
    <property type="match status" value="1"/>
</dbReference>
<dbReference type="EMBL" id="NATQ01000012">
    <property type="protein sequence ID" value="OQX91088.1"/>
    <property type="molecule type" value="Genomic_DNA"/>
</dbReference>
<sequence>MAISAEAKVGMFVFAAIIMLGILVLGVADINIRGGGYKIDVLFPSAAGLEESADVSMAGMKIGTVQKIKLENDDEGNPRVRVSLRINDGVKIPKGSIALITVSSLLSERYVEITPAPSSGEFVKPGSVMEGQPPADFATLLSETGGMMGDVKETLNKVRGFLSEENKERIENTLKDLEKSTGDLSDVISSRKSGIAGTIDKAHSITTTVDNILSPNEERLKKTISELSVVVEDLRTVTTDLKSITTKIDTGQGTLGKLVNDPTLYDNLNETIKSANKLITDFQERPTRYLDLSIF</sequence>
<dbReference type="PANTHER" id="PTHR33371">
    <property type="entry name" value="INTERMEMBRANE PHOSPHOLIPID TRANSPORT SYSTEM BINDING PROTEIN MLAD-RELATED"/>
    <property type="match status" value="1"/>
</dbReference>
<reference evidence="4" key="1">
    <citation type="submission" date="2017-03" db="EMBL/GenBank/DDBJ databases">
        <title>Novel pathways for hydrocarbon cycling and metabolic interdependencies in hydrothermal sediment communities.</title>
        <authorList>
            <person name="Dombrowski N."/>
            <person name="Seitz K."/>
            <person name="Teske A."/>
            <person name="Baker B."/>
        </authorList>
    </citation>
    <scope>NUCLEOTIDE SEQUENCE [LARGE SCALE GENOMIC DNA]</scope>
</reference>
<evidence type="ECO:0000313" key="4">
    <source>
        <dbReference type="Proteomes" id="UP000192611"/>
    </source>
</evidence>
<evidence type="ECO:0000313" key="3">
    <source>
        <dbReference type="EMBL" id="OQX91088.1"/>
    </source>
</evidence>
<organism evidence="3 4">
    <name type="scientific">Candidatus Coatesbacteria bacterium 4484_99</name>
    <dbReference type="NCBI Taxonomy" id="1970774"/>
    <lineage>
        <taxon>Bacteria</taxon>
        <taxon>Candidatus Coatesiibacteriota</taxon>
    </lineage>
</organism>
<protein>
    <recommendedName>
        <fullName evidence="2">Mce/MlaD domain-containing protein</fullName>
    </recommendedName>
</protein>
<accession>A0A1W9S2L3</accession>
<keyword evidence="1" id="KW-0812">Transmembrane</keyword>
<keyword evidence="1" id="KW-0472">Membrane</keyword>
<dbReference type="Proteomes" id="UP000192611">
    <property type="component" value="Unassembled WGS sequence"/>
</dbReference>
<dbReference type="PANTHER" id="PTHR33371:SF4">
    <property type="entry name" value="INTERMEMBRANE PHOSPHOLIPID TRANSPORT SYSTEM BINDING PROTEIN MLAD"/>
    <property type="match status" value="1"/>
</dbReference>